<dbReference type="PANTHER" id="PTHR12565:SF431">
    <property type="entry name" value="TRANSCRIPTION FACTOR BHLH137"/>
    <property type="match status" value="1"/>
</dbReference>
<dbReference type="PROSITE" id="PS50888">
    <property type="entry name" value="BHLH"/>
    <property type="match status" value="1"/>
</dbReference>
<dbReference type="AlphaFoldDB" id="A0AAD2DWI7"/>
<dbReference type="EMBL" id="OU503044">
    <property type="protein sequence ID" value="CAI9767383.1"/>
    <property type="molecule type" value="Genomic_DNA"/>
</dbReference>
<dbReference type="InterPro" id="IPR036638">
    <property type="entry name" value="HLH_DNA-bd_sf"/>
</dbReference>
<comment type="subcellular location">
    <subcellularLocation>
        <location evidence="1">Nucleus</location>
    </subcellularLocation>
</comment>
<sequence>MAAFSSNNQHHPFLIDSVVLQPNSSIIKICEQLNNANTTEFHQDIVPVNLGVLQNRCLDQSTKVSPSNNESNSSMSIKNKNSMDQSSSVSDKYESSDQQVSQKVTSMVEKKKIKRKLTRSSSYSAQSKSMREVKGKKQKNTVDKEQPGEEKKASEEDPKGYIHVRARRGQATDSHSLAERVRREKISERMKALQALVPGCEKVTGKALMLDEIINYVQSLQNQVEFLSMKLATVSPMFYDFGVDLDAFMVRPDQSLNSLASTLQTVQQCSPQSPVIHETDTAPNCYSLLDCSSPLLFQHAHMSNTLPQDNGQLLWDLDDDQRRRMINEIGFSNNLCSFH</sequence>
<dbReference type="CDD" id="cd18919">
    <property type="entry name" value="bHLH_AtBPE_like"/>
    <property type="match status" value="1"/>
</dbReference>
<dbReference type="Gene3D" id="4.10.280.10">
    <property type="entry name" value="Helix-loop-helix DNA-binding domain"/>
    <property type="match status" value="1"/>
</dbReference>
<dbReference type="Pfam" id="PF00010">
    <property type="entry name" value="HLH"/>
    <property type="match status" value="1"/>
</dbReference>
<accession>A0AAD2DWI7</accession>
<proteinExistence type="predicted"/>
<feature type="compositionally biased region" description="Low complexity" evidence="5">
    <location>
        <begin position="63"/>
        <end position="90"/>
    </location>
</feature>
<feature type="compositionally biased region" description="Polar residues" evidence="5">
    <location>
        <begin position="119"/>
        <end position="128"/>
    </location>
</feature>
<dbReference type="FunFam" id="4.10.280.10:FF:000002">
    <property type="entry name" value="Basic helix-loop-helix transcription factor"/>
    <property type="match status" value="1"/>
</dbReference>
<reference evidence="7" key="1">
    <citation type="submission" date="2023-05" db="EMBL/GenBank/DDBJ databases">
        <authorList>
            <person name="Huff M."/>
        </authorList>
    </citation>
    <scope>NUCLEOTIDE SEQUENCE</scope>
</reference>
<dbReference type="PANTHER" id="PTHR12565">
    <property type="entry name" value="STEROL REGULATORY ELEMENT-BINDING PROTEIN"/>
    <property type="match status" value="1"/>
</dbReference>
<evidence type="ECO:0000256" key="2">
    <source>
        <dbReference type="ARBA" id="ARBA00023015"/>
    </source>
</evidence>
<name>A0AAD2DWI7_9LAMI</name>
<protein>
    <recommendedName>
        <fullName evidence="6">BHLH domain-containing protein</fullName>
    </recommendedName>
</protein>
<dbReference type="GO" id="GO:0005634">
    <property type="term" value="C:nucleus"/>
    <property type="evidence" value="ECO:0007669"/>
    <property type="project" value="UniProtKB-SubCell"/>
</dbReference>
<evidence type="ECO:0000256" key="4">
    <source>
        <dbReference type="ARBA" id="ARBA00023242"/>
    </source>
</evidence>
<keyword evidence="4" id="KW-0539">Nucleus</keyword>
<evidence type="ECO:0000313" key="7">
    <source>
        <dbReference type="EMBL" id="CAI9767383.1"/>
    </source>
</evidence>
<evidence type="ECO:0000256" key="1">
    <source>
        <dbReference type="ARBA" id="ARBA00004123"/>
    </source>
</evidence>
<dbReference type="SMART" id="SM00353">
    <property type="entry name" value="HLH"/>
    <property type="match status" value="1"/>
</dbReference>
<feature type="region of interest" description="Disordered" evidence="5">
    <location>
        <begin position="61"/>
        <end position="181"/>
    </location>
</feature>
<feature type="domain" description="BHLH" evidence="6">
    <location>
        <begin position="170"/>
        <end position="220"/>
    </location>
</feature>
<evidence type="ECO:0000259" key="6">
    <source>
        <dbReference type="PROSITE" id="PS50888"/>
    </source>
</evidence>
<dbReference type="SUPFAM" id="SSF47459">
    <property type="entry name" value="HLH, helix-loop-helix DNA-binding domain"/>
    <property type="match status" value="1"/>
</dbReference>
<keyword evidence="2" id="KW-0805">Transcription regulation</keyword>
<evidence type="ECO:0000256" key="5">
    <source>
        <dbReference type="SAM" id="MobiDB-lite"/>
    </source>
</evidence>
<dbReference type="GO" id="GO:0003700">
    <property type="term" value="F:DNA-binding transcription factor activity"/>
    <property type="evidence" value="ECO:0007669"/>
    <property type="project" value="TreeGrafter"/>
</dbReference>
<evidence type="ECO:0000256" key="3">
    <source>
        <dbReference type="ARBA" id="ARBA00023163"/>
    </source>
</evidence>
<keyword evidence="3" id="KW-0804">Transcription</keyword>
<organism evidence="7 8">
    <name type="scientific">Fraxinus pennsylvanica</name>
    <dbReference type="NCBI Taxonomy" id="56036"/>
    <lineage>
        <taxon>Eukaryota</taxon>
        <taxon>Viridiplantae</taxon>
        <taxon>Streptophyta</taxon>
        <taxon>Embryophyta</taxon>
        <taxon>Tracheophyta</taxon>
        <taxon>Spermatophyta</taxon>
        <taxon>Magnoliopsida</taxon>
        <taxon>eudicotyledons</taxon>
        <taxon>Gunneridae</taxon>
        <taxon>Pentapetalae</taxon>
        <taxon>asterids</taxon>
        <taxon>lamiids</taxon>
        <taxon>Lamiales</taxon>
        <taxon>Oleaceae</taxon>
        <taxon>Oleeae</taxon>
        <taxon>Fraxinus</taxon>
    </lineage>
</organism>
<feature type="compositionally biased region" description="Basic and acidic residues" evidence="5">
    <location>
        <begin position="129"/>
        <end position="160"/>
    </location>
</feature>
<gene>
    <name evidence="7" type="ORF">FPE_LOCUS14813</name>
</gene>
<dbReference type="GO" id="GO:0046983">
    <property type="term" value="F:protein dimerization activity"/>
    <property type="evidence" value="ECO:0007669"/>
    <property type="project" value="InterPro"/>
</dbReference>
<dbReference type="Proteomes" id="UP000834106">
    <property type="component" value="Chromosome 9"/>
</dbReference>
<keyword evidence="8" id="KW-1185">Reference proteome</keyword>
<dbReference type="InterPro" id="IPR024097">
    <property type="entry name" value="bHLH_ZIP_TF"/>
</dbReference>
<evidence type="ECO:0000313" key="8">
    <source>
        <dbReference type="Proteomes" id="UP000834106"/>
    </source>
</evidence>
<dbReference type="InterPro" id="IPR011598">
    <property type="entry name" value="bHLH_dom"/>
</dbReference>